<dbReference type="Proteomes" id="UP000186132">
    <property type="component" value="Unassembled WGS sequence"/>
</dbReference>
<dbReference type="GO" id="GO:0071111">
    <property type="term" value="F:cyclic-guanylate-specific phosphodiesterase activity"/>
    <property type="evidence" value="ECO:0007669"/>
    <property type="project" value="InterPro"/>
</dbReference>
<dbReference type="PANTHER" id="PTHR33121">
    <property type="entry name" value="CYCLIC DI-GMP PHOSPHODIESTERASE PDEF"/>
    <property type="match status" value="1"/>
</dbReference>
<evidence type="ECO:0000313" key="3">
    <source>
        <dbReference type="Proteomes" id="UP000186132"/>
    </source>
</evidence>
<gene>
    <name evidence="2" type="ORF">SAMN05443575_1668</name>
</gene>
<keyword evidence="3" id="KW-1185">Reference proteome</keyword>
<protein>
    <submittedName>
        <fullName evidence="2">EAL domain, c-di-GMP-specific phosphodiesterase class I (Or its enzymatically inactive variant)</fullName>
    </submittedName>
</protein>
<proteinExistence type="predicted"/>
<dbReference type="STRING" id="1206085.SAMN05443575_1668"/>
<dbReference type="OrthoDB" id="1673646at2"/>
<dbReference type="InterPro" id="IPR035919">
    <property type="entry name" value="EAL_sf"/>
</dbReference>
<dbReference type="Pfam" id="PF00563">
    <property type="entry name" value="EAL"/>
    <property type="match status" value="1"/>
</dbReference>
<dbReference type="SUPFAM" id="SSF141868">
    <property type="entry name" value="EAL domain-like"/>
    <property type="match status" value="1"/>
</dbReference>
<dbReference type="Pfam" id="PF00571">
    <property type="entry name" value="CBS"/>
    <property type="match status" value="1"/>
</dbReference>
<dbReference type="InterPro" id="IPR001633">
    <property type="entry name" value="EAL_dom"/>
</dbReference>
<evidence type="ECO:0000259" key="1">
    <source>
        <dbReference type="PROSITE" id="PS50883"/>
    </source>
</evidence>
<name>A0A1M5HX24_9ACTN</name>
<evidence type="ECO:0000313" key="2">
    <source>
        <dbReference type="EMBL" id="SHG20439.1"/>
    </source>
</evidence>
<dbReference type="InterPro" id="IPR000644">
    <property type="entry name" value="CBS_dom"/>
</dbReference>
<dbReference type="InterPro" id="IPR050706">
    <property type="entry name" value="Cyclic-di-GMP_PDE-like"/>
</dbReference>
<accession>A0A1M5HX24</accession>
<feature type="domain" description="EAL" evidence="1">
    <location>
        <begin position="1"/>
        <end position="241"/>
    </location>
</feature>
<dbReference type="InterPro" id="IPR046342">
    <property type="entry name" value="CBS_dom_sf"/>
</dbReference>
<dbReference type="Gene3D" id="3.20.20.450">
    <property type="entry name" value="EAL domain"/>
    <property type="match status" value="1"/>
</dbReference>
<dbReference type="EMBL" id="FQVU01000002">
    <property type="protein sequence ID" value="SHG20439.1"/>
    <property type="molecule type" value="Genomic_DNA"/>
</dbReference>
<dbReference type="PROSITE" id="PS50883">
    <property type="entry name" value="EAL"/>
    <property type="match status" value="1"/>
</dbReference>
<organism evidence="2 3">
    <name type="scientific">Jatrophihabitans endophyticus</name>
    <dbReference type="NCBI Taxonomy" id="1206085"/>
    <lineage>
        <taxon>Bacteria</taxon>
        <taxon>Bacillati</taxon>
        <taxon>Actinomycetota</taxon>
        <taxon>Actinomycetes</taxon>
        <taxon>Jatrophihabitantales</taxon>
        <taxon>Jatrophihabitantaceae</taxon>
        <taxon>Jatrophihabitans</taxon>
    </lineage>
</organism>
<dbReference type="SUPFAM" id="SSF54631">
    <property type="entry name" value="CBS-domain pair"/>
    <property type="match status" value="1"/>
</dbReference>
<dbReference type="AlphaFoldDB" id="A0A1M5HX24"/>
<dbReference type="RefSeq" id="WP_073388476.1">
    <property type="nucleotide sequence ID" value="NZ_FQVU01000002.1"/>
</dbReference>
<dbReference type="SMART" id="SM00052">
    <property type="entry name" value="EAL"/>
    <property type="match status" value="1"/>
</dbReference>
<reference evidence="2 3" key="1">
    <citation type="submission" date="2016-11" db="EMBL/GenBank/DDBJ databases">
        <authorList>
            <person name="Jaros S."/>
            <person name="Januszkiewicz K."/>
            <person name="Wedrychowicz H."/>
        </authorList>
    </citation>
    <scope>NUCLEOTIDE SEQUENCE [LARGE SCALE GENOMIC DNA]</scope>
    <source>
        <strain evidence="2 3">DSM 45627</strain>
    </source>
</reference>
<dbReference type="PANTHER" id="PTHR33121:SF76">
    <property type="entry name" value="SIGNALING PROTEIN"/>
    <property type="match status" value="1"/>
</dbReference>
<sequence>MDTAPSRAAAGATRTVGISYLPILDVARGIAAGYQAQVRVDGPQQLDPQLRAPDDAERDGSLTARAVTLALNAVPTLPTSTFLAVPVPARVAALPGVRAALDARDSLRGIVLDIAGFDGGVPIGDLEFVLAHYRERGALVAVGGQGASQPELTSIVRLKPSILRLGRDWVRGVDRSDSKRSAVEIIGQLASQLDAWILAEGVTTPAELRALASLAVPLVQGPLVGEAREFWPPVDVSATSALPARPARGADAGDGVLRSLLQQAYTARDAVAAASVLPETTGFDVVIVVDDDQRPTSMLEHGGAATWEASDVLVVDVDSPVADAVARAMLRPRAGRFAPLACVDDAGRFVGIVRLERVLAHLTRATRS</sequence>